<accession>A0ABD2A9X4</accession>
<name>A0ABD2A9X4_VESSQ</name>
<dbReference type="AlphaFoldDB" id="A0ABD2A9X4"/>
<dbReference type="Proteomes" id="UP001607302">
    <property type="component" value="Unassembled WGS sequence"/>
</dbReference>
<keyword evidence="2" id="KW-1185">Reference proteome</keyword>
<protein>
    <submittedName>
        <fullName evidence="1">Uncharacterized protein</fullName>
    </submittedName>
</protein>
<dbReference type="EMBL" id="JAUDFV010000153">
    <property type="protein sequence ID" value="KAL2717372.1"/>
    <property type="molecule type" value="Genomic_DNA"/>
</dbReference>
<comment type="caution">
    <text evidence="1">The sequence shown here is derived from an EMBL/GenBank/DDBJ whole genome shotgun (WGS) entry which is preliminary data.</text>
</comment>
<sequence>MPVVDRLQEMKVPVETKSIVVLPSRDGATSITHRQLVPRNSRNIRSGSPVGCVTCNANCRERCTKAGSGSYRDCVVWQRTLSIANYESSTLGKRLRSIFEQLDFPRIPLVSDVSSFEARSLADPRVAGGPSFLQIGFINFHEKRSDCLALRR</sequence>
<gene>
    <name evidence="1" type="ORF">V1478_013072</name>
</gene>
<evidence type="ECO:0000313" key="2">
    <source>
        <dbReference type="Proteomes" id="UP001607302"/>
    </source>
</evidence>
<reference evidence="1 2" key="1">
    <citation type="journal article" date="2024" name="Ann. Entomol. Soc. Am.">
        <title>Genomic analyses of the southern and eastern yellowjacket wasps (Hymenoptera: Vespidae) reveal evolutionary signatures of social life.</title>
        <authorList>
            <person name="Catto M.A."/>
            <person name="Caine P.B."/>
            <person name="Orr S.E."/>
            <person name="Hunt B.G."/>
            <person name="Goodisman M.A.D."/>
        </authorList>
    </citation>
    <scope>NUCLEOTIDE SEQUENCE [LARGE SCALE GENOMIC DNA]</scope>
    <source>
        <strain evidence="1">233</strain>
        <tissue evidence="1">Head and thorax</tissue>
    </source>
</reference>
<proteinExistence type="predicted"/>
<organism evidence="1 2">
    <name type="scientific">Vespula squamosa</name>
    <name type="common">Southern yellow jacket</name>
    <name type="synonym">Wasp</name>
    <dbReference type="NCBI Taxonomy" id="30214"/>
    <lineage>
        <taxon>Eukaryota</taxon>
        <taxon>Metazoa</taxon>
        <taxon>Ecdysozoa</taxon>
        <taxon>Arthropoda</taxon>
        <taxon>Hexapoda</taxon>
        <taxon>Insecta</taxon>
        <taxon>Pterygota</taxon>
        <taxon>Neoptera</taxon>
        <taxon>Endopterygota</taxon>
        <taxon>Hymenoptera</taxon>
        <taxon>Apocrita</taxon>
        <taxon>Aculeata</taxon>
        <taxon>Vespoidea</taxon>
        <taxon>Vespidae</taxon>
        <taxon>Vespinae</taxon>
        <taxon>Vespula</taxon>
    </lineage>
</organism>
<evidence type="ECO:0000313" key="1">
    <source>
        <dbReference type="EMBL" id="KAL2717372.1"/>
    </source>
</evidence>